<dbReference type="Proteomes" id="UP000664369">
    <property type="component" value="Unassembled WGS sequence"/>
</dbReference>
<dbReference type="Gene3D" id="3.50.50.60">
    <property type="entry name" value="FAD/NAD(P)-binding domain"/>
    <property type="match status" value="1"/>
</dbReference>
<sequence>MPELLPEYIQNKEGKMVPTEQTRNLMNIIQNGIPKAKSPKNVAIIGAGMSGMVAASLLAAAGHKVSVFEASMRVGGRIKTIREPLRNGQSGEAGAMRLVTSYHLVFEYISKFGLKTFSFINHDVKGNELIYVNGIKITRTEYEKNPDQLLFRTVGSERGKTADVLWSEAIKPLLDRVTASNTVETWARLIEEYDQYSVRG</sequence>
<dbReference type="InterPro" id="IPR002937">
    <property type="entry name" value="Amino_oxidase"/>
</dbReference>
<dbReference type="EMBL" id="JAGETZ010000008">
    <property type="protein sequence ID" value="MBO2010816.1"/>
    <property type="molecule type" value="Genomic_DNA"/>
</dbReference>
<feature type="domain" description="Amine oxidase" evidence="1">
    <location>
        <begin position="49"/>
        <end position="168"/>
    </location>
</feature>
<dbReference type="InterPro" id="IPR036188">
    <property type="entry name" value="FAD/NAD-bd_sf"/>
</dbReference>
<comment type="caution">
    <text evidence="2">The sequence shown here is derived from an EMBL/GenBank/DDBJ whole genome shotgun (WGS) entry which is preliminary data.</text>
</comment>
<evidence type="ECO:0000313" key="2">
    <source>
        <dbReference type="EMBL" id="MBO2010816.1"/>
    </source>
</evidence>
<dbReference type="PANTHER" id="PTHR42923:SF3">
    <property type="entry name" value="PROTOPORPHYRINOGEN OXIDASE"/>
    <property type="match status" value="1"/>
</dbReference>
<accession>A0ABS3QHU3</accession>
<proteinExistence type="predicted"/>
<protein>
    <submittedName>
        <fullName evidence="2">FAD-dependent oxidoreductase</fullName>
    </submittedName>
</protein>
<reference evidence="2 3" key="1">
    <citation type="submission" date="2021-03" db="EMBL/GenBank/DDBJ databases">
        <authorList>
            <person name="Kim M.K."/>
        </authorList>
    </citation>
    <scope>NUCLEOTIDE SEQUENCE [LARGE SCALE GENOMIC DNA]</scope>
    <source>
        <strain evidence="2 3">BT442</strain>
    </source>
</reference>
<dbReference type="InterPro" id="IPR050464">
    <property type="entry name" value="Zeta_carotene_desat/Oxidored"/>
</dbReference>
<dbReference type="Gene3D" id="1.10.405.10">
    <property type="entry name" value="Guanine Nucleotide Dissociation Inhibitor, domain 1"/>
    <property type="match status" value="1"/>
</dbReference>
<dbReference type="PRINTS" id="PR00419">
    <property type="entry name" value="ADXRDTASE"/>
</dbReference>
<gene>
    <name evidence="2" type="ORF">J4E00_17275</name>
</gene>
<dbReference type="RefSeq" id="WP_208176445.1">
    <property type="nucleotide sequence ID" value="NZ_JAGETZ010000008.1"/>
</dbReference>
<dbReference type="SUPFAM" id="SSF51905">
    <property type="entry name" value="FAD/NAD(P)-binding domain"/>
    <property type="match status" value="1"/>
</dbReference>
<evidence type="ECO:0000313" key="3">
    <source>
        <dbReference type="Proteomes" id="UP000664369"/>
    </source>
</evidence>
<dbReference type="PANTHER" id="PTHR42923">
    <property type="entry name" value="PROTOPORPHYRINOGEN OXIDASE"/>
    <property type="match status" value="1"/>
</dbReference>
<keyword evidence="3" id="KW-1185">Reference proteome</keyword>
<dbReference type="Pfam" id="PF01593">
    <property type="entry name" value="Amino_oxidase"/>
    <property type="match status" value="1"/>
</dbReference>
<name>A0ABS3QHU3_9BACT</name>
<evidence type="ECO:0000259" key="1">
    <source>
        <dbReference type="Pfam" id="PF01593"/>
    </source>
</evidence>
<organism evidence="2 3">
    <name type="scientific">Hymenobacter negativus</name>
    <dbReference type="NCBI Taxonomy" id="2795026"/>
    <lineage>
        <taxon>Bacteria</taxon>
        <taxon>Pseudomonadati</taxon>
        <taxon>Bacteroidota</taxon>
        <taxon>Cytophagia</taxon>
        <taxon>Cytophagales</taxon>
        <taxon>Hymenobacteraceae</taxon>
        <taxon>Hymenobacter</taxon>
    </lineage>
</organism>